<evidence type="ECO:0000259" key="2">
    <source>
        <dbReference type="PROSITE" id="PS51736"/>
    </source>
</evidence>
<reference evidence="4 5" key="1">
    <citation type="submission" date="2016-05" db="EMBL/GenBank/DDBJ databases">
        <title>Paenibacillus sp. 1ZS3-15 nov., isolated from the rhizosphere soil.</title>
        <authorList>
            <person name="Zhang X.X."/>
            <person name="Zhang J."/>
        </authorList>
    </citation>
    <scope>NUCLEOTIDE SEQUENCE [LARGE SCALE GENOMIC DNA]</scope>
    <source>
        <strain evidence="4 5">1ZS3-15</strain>
    </source>
</reference>
<dbReference type="RefSeq" id="WP_068662938.1">
    <property type="nucleotide sequence ID" value="NZ_LYPB01000049.1"/>
</dbReference>
<dbReference type="InterPro" id="IPR036162">
    <property type="entry name" value="Resolvase-like_N_sf"/>
</dbReference>
<dbReference type="STRING" id="1850517.A8708_31360"/>
<gene>
    <name evidence="4" type="ORF">A8708_31360</name>
</gene>
<protein>
    <recommendedName>
        <fullName evidence="6">Recombinase family protein</fullName>
    </recommendedName>
</protein>
<dbReference type="SMART" id="SM00857">
    <property type="entry name" value="Resolvase"/>
    <property type="match status" value="1"/>
</dbReference>
<comment type="caution">
    <text evidence="4">The sequence shown here is derived from an EMBL/GenBank/DDBJ whole genome shotgun (WGS) entry which is preliminary data.</text>
</comment>
<dbReference type="PANTHER" id="PTHR30461:SF23">
    <property type="entry name" value="DNA RECOMBINASE-RELATED"/>
    <property type="match status" value="1"/>
</dbReference>
<dbReference type="InterPro" id="IPR011109">
    <property type="entry name" value="DNA_bind_recombinase_dom"/>
</dbReference>
<keyword evidence="1" id="KW-0175">Coiled coil</keyword>
<feature type="coiled-coil region" evidence="1">
    <location>
        <begin position="352"/>
        <end position="379"/>
    </location>
</feature>
<dbReference type="Proteomes" id="UP000078454">
    <property type="component" value="Unassembled WGS sequence"/>
</dbReference>
<accession>A0A198AJG1</accession>
<dbReference type="PROSITE" id="PS51737">
    <property type="entry name" value="RECOMBINASE_DNA_BIND"/>
    <property type="match status" value="1"/>
</dbReference>
<dbReference type="InterPro" id="IPR038109">
    <property type="entry name" value="DNA_bind_recomb_sf"/>
</dbReference>
<dbReference type="PANTHER" id="PTHR30461">
    <property type="entry name" value="DNA-INVERTASE FROM LAMBDOID PROPHAGE"/>
    <property type="match status" value="1"/>
</dbReference>
<dbReference type="Pfam" id="PF07508">
    <property type="entry name" value="Recombinase"/>
    <property type="match status" value="1"/>
</dbReference>
<dbReference type="EMBL" id="LYPB01000049">
    <property type="protein sequence ID" value="OAS21367.1"/>
    <property type="molecule type" value="Genomic_DNA"/>
</dbReference>
<evidence type="ECO:0000313" key="5">
    <source>
        <dbReference type="Proteomes" id="UP000078454"/>
    </source>
</evidence>
<evidence type="ECO:0000313" key="4">
    <source>
        <dbReference type="EMBL" id="OAS21367.1"/>
    </source>
</evidence>
<dbReference type="Gene3D" id="3.90.1750.20">
    <property type="entry name" value="Putative Large Serine Recombinase, Chain B, Domain 2"/>
    <property type="match status" value="1"/>
</dbReference>
<dbReference type="GO" id="GO:0000150">
    <property type="term" value="F:DNA strand exchange activity"/>
    <property type="evidence" value="ECO:0007669"/>
    <property type="project" value="InterPro"/>
</dbReference>
<sequence length="492" mass="57712">MDNRITVAYYRSSSELQENSIDMQKYKAEKKAIQLNLLIENVYIDEFVSARTNKIFQRPQMKNLYDDIKNGIVGKLLVYKRDRIARQSVEYLQFYEHCKKYKVEVIFTSDMEKELTFDYMGEFFEHIMAGFVELEATNIHERLNQSRITRFYNNEYGRKMPFGYSWNPTTRIIELNAADLSLVREIFYEAKSGKYSTLNDLRKHLNSSNKLKKGKPWSVQALEKLLRHPLYCGNYIMHFSGKEHSKFHEELAIISLEAWEDVQEMVEDMMQRRDSKKAEDPYLLHNLLSCSICQKPLTSKVIADETGQENKIYGCAKHDISLIKENVEDFVIKHILSYVVSLASTNWSKLFNKQNKNEVKSKKVTAKNEQQELKRLRSNIFRQADILLGNPETSIKNEVELNLLALHGDLASQREKYDDSLRSLNTALNFSEQVKEDLAQLKNEEIINYLQKYSKTHLRALIENVLTIVKVNPNREFDFVYKYPYSLKGDSV</sequence>
<organism evidence="4 5">
    <name type="scientific">Paenibacillus oryzisoli</name>
    <dbReference type="NCBI Taxonomy" id="1850517"/>
    <lineage>
        <taxon>Bacteria</taxon>
        <taxon>Bacillati</taxon>
        <taxon>Bacillota</taxon>
        <taxon>Bacilli</taxon>
        <taxon>Bacillales</taxon>
        <taxon>Paenibacillaceae</taxon>
        <taxon>Paenibacillus</taxon>
    </lineage>
</organism>
<feature type="domain" description="Resolvase/invertase-type recombinase catalytic" evidence="2">
    <location>
        <begin position="5"/>
        <end position="154"/>
    </location>
</feature>
<name>A0A198AJG1_9BACL</name>
<dbReference type="AlphaFoldDB" id="A0A198AJG1"/>
<dbReference type="GO" id="GO:0003677">
    <property type="term" value="F:DNA binding"/>
    <property type="evidence" value="ECO:0007669"/>
    <property type="project" value="InterPro"/>
</dbReference>
<dbReference type="OrthoDB" id="9811097at2"/>
<keyword evidence="5" id="KW-1185">Reference proteome</keyword>
<dbReference type="SUPFAM" id="SSF53041">
    <property type="entry name" value="Resolvase-like"/>
    <property type="match status" value="1"/>
</dbReference>
<dbReference type="Pfam" id="PF00239">
    <property type="entry name" value="Resolvase"/>
    <property type="match status" value="1"/>
</dbReference>
<dbReference type="Gene3D" id="3.40.50.1390">
    <property type="entry name" value="Resolvase, N-terminal catalytic domain"/>
    <property type="match status" value="1"/>
</dbReference>
<proteinExistence type="predicted"/>
<dbReference type="PROSITE" id="PS51736">
    <property type="entry name" value="RECOMBINASES_3"/>
    <property type="match status" value="1"/>
</dbReference>
<dbReference type="InterPro" id="IPR050639">
    <property type="entry name" value="SSR_resolvase"/>
</dbReference>
<evidence type="ECO:0000256" key="1">
    <source>
        <dbReference type="SAM" id="Coils"/>
    </source>
</evidence>
<evidence type="ECO:0000259" key="3">
    <source>
        <dbReference type="PROSITE" id="PS51737"/>
    </source>
</evidence>
<evidence type="ECO:0008006" key="6">
    <source>
        <dbReference type="Google" id="ProtNLM"/>
    </source>
</evidence>
<feature type="domain" description="Recombinase" evidence="3">
    <location>
        <begin position="161"/>
        <end position="272"/>
    </location>
</feature>
<dbReference type="CDD" id="cd00338">
    <property type="entry name" value="Ser_Recombinase"/>
    <property type="match status" value="1"/>
</dbReference>
<dbReference type="InterPro" id="IPR006119">
    <property type="entry name" value="Resolv_N"/>
</dbReference>